<dbReference type="CDD" id="cd06558">
    <property type="entry name" value="crotonase-like"/>
    <property type="match status" value="1"/>
</dbReference>
<name>A0A934QXI2_9PSEU</name>
<dbReference type="PANTHER" id="PTHR11941:SF45">
    <property type="entry name" value="ENOYL-COA DELTA ISOMERASE 1, MITOCHONDRIAL"/>
    <property type="match status" value="1"/>
</dbReference>
<evidence type="ECO:0000313" key="1">
    <source>
        <dbReference type="EMBL" id="MBK1788520.1"/>
    </source>
</evidence>
<sequence>MTSIHLEPADGVAVLRIEHGKANALDTELCRDLVARLDALAGDDTYRAVVLTGTGGVFSAGVDLKRIADGGAEYVAEFLPALSDAFLSVFDFPRPVVAAVNGHAIAGGCVLAAASDHRVMNSEHGRIGLTELLVGVPFPLVATEVVRCAYGTQRLPALTYTGQTLRAADALSLGVVDEVTGADQVLPSALEVARTLGTASASAFAHTKNQIHRPYRVRISEQRASDDARVEELWSAPETLAAIKEYVRSVLG</sequence>
<dbReference type="Proteomes" id="UP000635245">
    <property type="component" value="Unassembled WGS sequence"/>
</dbReference>
<dbReference type="EMBL" id="JAENJH010000010">
    <property type="protein sequence ID" value="MBK1788520.1"/>
    <property type="molecule type" value="Genomic_DNA"/>
</dbReference>
<dbReference type="RefSeq" id="WP_200324484.1">
    <property type="nucleotide sequence ID" value="NZ_JAENJH010000010.1"/>
</dbReference>
<keyword evidence="2" id="KW-1185">Reference proteome</keyword>
<dbReference type="Gene3D" id="3.90.226.10">
    <property type="entry name" value="2-enoyl-CoA Hydratase, Chain A, domain 1"/>
    <property type="match status" value="1"/>
</dbReference>
<protein>
    <submittedName>
        <fullName evidence="1">Enoyl-CoA hydratase/isomerase family protein</fullName>
    </submittedName>
</protein>
<dbReference type="GO" id="GO:0006635">
    <property type="term" value="P:fatty acid beta-oxidation"/>
    <property type="evidence" value="ECO:0007669"/>
    <property type="project" value="TreeGrafter"/>
</dbReference>
<dbReference type="Pfam" id="PF00378">
    <property type="entry name" value="ECH_1"/>
    <property type="match status" value="1"/>
</dbReference>
<dbReference type="InterPro" id="IPR001753">
    <property type="entry name" value="Enoyl-CoA_hydra/iso"/>
</dbReference>
<comment type="caution">
    <text evidence="1">The sequence shown here is derived from an EMBL/GenBank/DDBJ whole genome shotgun (WGS) entry which is preliminary data.</text>
</comment>
<proteinExistence type="predicted"/>
<dbReference type="GO" id="GO:0003824">
    <property type="term" value="F:catalytic activity"/>
    <property type="evidence" value="ECO:0007669"/>
    <property type="project" value="UniProtKB-ARBA"/>
</dbReference>
<dbReference type="InterPro" id="IPR029045">
    <property type="entry name" value="ClpP/crotonase-like_dom_sf"/>
</dbReference>
<organism evidence="1 2">
    <name type="scientific">Prauserella cavernicola</name>
    <dbReference type="NCBI Taxonomy" id="2800127"/>
    <lineage>
        <taxon>Bacteria</taxon>
        <taxon>Bacillati</taxon>
        <taxon>Actinomycetota</taxon>
        <taxon>Actinomycetes</taxon>
        <taxon>Pseudonocardiales</taxon>
        <taxon>Pseudonocardiaceae</taxon>
        <taxon>Prauserella</taxon>
    </lineage>
</organism>
<reference evidence="1" key="1">
    <citation type="submission" date="2020-12" db="EMBL/GenBank/DDBJ databases">
        <title>Prauserella sp. ASG 168, a novel actinomycete isolated from cave rock.</title>
        <authorList>
            <person name="Suriyachadkun C."/>
        </authorList>
    </citation>
    <scope>NUCLEOTIDE SEQUENCE</scope>
    <source>
        <strain evidence="1">ASG 168</strain>
    </source>
</reference>
<accession>A0A934QXI2</accession>
<dbReference type="SUPFAM" id="SSF52096">
    <property type="entry name" value="ClpP/crotonase"/>
    <property type="match status" value="1"/>
</dbReference>
<gene>
    <name evidence="1" type="ORF">JHE00_29680</name>
</gene>
<dbReference type="AlphaFoldDB" id="A0A934QXI2"/>
<dbReference type="PANTHER" id="PTHR11941">
    <property type="entry name" value="ENOYL-COA HYDRATASE-RELATED"/>
    <property type="match status" value="1"/>
</dbReference>
<evidence type="ECO:0000313" key="2">
    <source>
        <dbReference type="Proteomes" id="UP000635245"/>
    </source>
</evidence>